<sequence>MAAARNTLESLWRPPNTLWSLPDGLQNYFRVCPAAARLTRVRLASEDHDKGHGISHDCLCMCVRVRMCEVSPFSSALFVSVNELSPQHADKVSIRGSASANTCRV</sequence>
<organism evidence="1 2">
    <name type="scientific">Plakobranchus ocellatus</name>
    <dbReference type="NCBI Taxonomy" id="259542"/>
    <lineage>
        <taxon>Eukaryota</taxon>
        <taxon>Metazoa</taxon>
        <taxon>Spiralia</taxon>
        <taxon>Lophotrochozoa</taxon>
        <taxon>Mollusca</taxon>
        <taxon>Gastropoda</taxon>
        <taxon>Heterobranchia</taxon>
        <taxon>Euthyneura</taxon>
        <taxon>Panpulmonata</taxon>
        <taxon>Sacoglossa</taxon>
        <taxon>Placobranchoidea</taxon>
        <taxon>Plakobranchidae</taxon>
        <taxon>Plakobranchus</taxon>
    </lineage>
</organism>
<evidence type="ECO:0000313" key="1">
    <source>
        <dbReference type="EMBL" id="GFN99274.1"/>
    </source>
</evidence>
<name>A0AAV3ZTX4_9GAST</name>
<gene>
    <name evidence="1" type="ORF">PoB_002578000</name>
</gene>
<accession>A0AAV3ZTX4</accession>
<comment type="caution">
    <text evidence="1">The sequence shown here is derived from an EMBL/GenBank/DDBJ whole genome shotgun (WGS) entry which is preliminary data.</text>
</comment>
<keyword evidence="2" id="KW-1185">Reference proteome</keyword>
<dbReference type="EMBL" id="BLXT01002986">
    <property type="protein sequence ID" value="GFN99274.1"/>
    <property type="molecule type" value="Genomic_DNA"/>
</dbReference>
<evidence type="ECO:0000313" key="2">
    <source>
        <dbReference type="Proteomes" id="UP000735302"/>
    </source>
</evidence>
<protein>
    <submittedName>
        <fullName evidence="1">Uncharacterized protein</fullName>
    </submittedName>
</protein>
<proteinExistence type="predicted"/>
<dbReference type="Proteomes" id="UP000735302">
    <property type="component" value="Unassembled WGS sequence"/>
</dbReference>
<reference evidence="1 2" key="1">
    <citation type="journal article" date="2021" name="Elife">
        <title>Chloroplast acquisition without the gene transfer in kleptoplastic sea slugs, Plakobranchus ocellatus.</title>
        <authorList>
            <person name="Maeda T."/>
            <person name="Takahashi S."/>
            <person name="Yoshida T."/>
            <person name="Shimamura S."/>
            <person name="Takaki Y."/>
            <person name="Nagai Y."/>
            <person name="Toyoda A."/>
            <person name="Suzuki Y."/>
            <person name="Arimoto A."/>
            <person name="Ishii H."/>
            <person name="Satoh N."/>
            <person name="Nishiyama T."/>
            <person name="Hasebe M."/>
            <person name="Maruyama T."/>
            <person name="Minagawa J."/>
            <person name="Obokata J."/>
            <person name="Shigenobu S."/>
        </authorList>
    </citation>
    <scope>NUCLEOTIDE SEQUENCE [LARGE SCALE GENOMIC DNA]</scope>
</reference>
<dbReference type="AlphaFoldDB" id="A0AAV3ZTX4"/>